<dbReference type="EMBL" id="MFKF01000198">
    <property type="protein sequence ID" value="OGG50907.1"/>
    <property type="molecule type" value="Genomic_DNA"/>
</dbReference>
<reference evidence="6 7" key="1">
    <citation type="journal article" date="2016" name="Nat. Commun.">
        <title>Thousands of microbial genomes shed light on interconnected biogeochemical processes in an aquifer system.</title>
        <authorList>
            <person name="Anantharaman K."/>
            <person name="Brown C.T."/>
            <person name="Hug L.A."/>
            <person name="Sharon I."/>
            <person name="Castelle C.J."/>
            <person name="Probst A.J."/>
            <person name="Thomas B.C."/>
            <person name="Singh A."/>
            <person name="Wilkins M.J."/>
            <person name="Karaoz U."/>
            <person name="Brodie E.L."/>
            <person name="Williams K.H."/>
            <person name="Hubbard S.S."/>
            <person name="Banfield J.F."/>
        </authorList>
    </citation>
    <scope>NUCLEOTIDE SEQUENCE [LARGE SCALE GENOMIC DNA]</scope>
    <source>
        <strain evidence="7">RIFCSPLOWO2_12_FULL_64_10</strain>
    </source>
</reference>
<evidence type="ECO:0000259" key="5">
    <source>
        <dbReference type="PROSITE" id="PS51296"/>
    </source>
</evidence>
<organism evidence="6 7">
    <name type="scientific">Handelsmanbacteria sp. (strain RIFCSPLOWO2_12_FULL_64_10)</name>
    <dbReference type="NCBI Taxonomy" id="1817868"/>
    <lineage>
        <taxon>Bacteria</taxon>
        <taxon>Candidatus Handelsmaniibacteriota</taxon>
    </lineage>
</organism>
<evidence type="ECO:0000313" key="6">
    <source>
        <dbReference type="EMBL" id="OGG50907.1"/>
    </source>
</evidence>
<dbReference type="PROSITE" id="PS51296">
    <property type="entry name" value="RIESKE"/>
    <property type="match status" value="1"/>
</dbReference>
<dbReference type="CDD" id="cd03467">
    <property type="entry name" value="Rieske"/>
    <property type="match status" value="1"/>
</dbReference>
<keyword evidence="3" id="KW-0408">Iron</keyword>
<dbReference type="GO" id="GO:0046872">
    <property type="term" value="F:metal ion binding"/>
    <property type="evidence" value="ECO:0007669"/>
    <property type="project" value="UniProtKB-KW"/>
</dbReference>
<keyword evidence="1" id="KW-0001">2Fe-2S</keyword>
<accession>A0A1F6CP78</accession>
<dbReference type="SUPFAM" id="SSF50022">
    <property type="entry name" value="ISP domain"/>
    <property type="match status" value="1"/>
</dbReference>
<evidence type="ECO:0000256" key="2">
    <source>
        <dbReference type="ARBA" id="ARBA00022723"/>
    </source>
</evidence>
<sequence>MADNRFEVARAAAVPEVDEVVGAGPAPAPSGWSDVIYHRLCPAAEVVEGEPRAFTVNGTHLAVFRHNGAFHAVDNRCPHMGYPFSKGTVKDGILICHWHHWQFDLKTGGCFVGGGDDVRTFPVEVRDGDLFVGLSPAEAEEARRRMVARGERALQQGLKDASSFLIAKAVTALRSAGATPKDIVRQGLLYGVTRTNEGWSSGVAILTIGANMWDEVDSEDHNLFLVHGLTQIGRRTAGRSNRRRQFPLPGMETHDVDTLKRWFRRFVDQRDVTGAERILMTLSDRGYPKSVIADFIFTTATDSYFKGDGHALDFGNKTLEALDFIDWEGAVEVLRPIVIDLIVRDRHEETALWAESVPMLEDVFARLDEVWADNQNRRAGLDISAFAQTLLGEDLRGVVSAVEARLREGVSCTDICRAMTYAGAIRTARFHLKNEGDWHAVANLYSYAHALYRAFHIAPSRDLLRGIFHGAVYTNLIRWLNMPAARVPRPGEGTGERYKGPGQMLDRLQEFADFQKVYEAELLVNQYLAEGHDISWLRRTLTHILLREDAELHMFQALEAAYRHYDLSNDEEERRIHLLAATRYITAQKVMKGILWSTENAERLQRGELLSEREDDN</sequence>
<name>A0A1F6CP78_HANXR</name>
<dbReference type="PANTHER" id="PTHR21496:SF23">
    <property type="entry name" value="3-PHENYLPROPIONATE_CINNAMIC ACID DIOXYGENASE FERREDOXIN SUBUNIT"/>
    <property type="match status" value="1"/>
</dbReference>
<dbReference type="Gene3D" id="2.102.10.10">
    <property type="entry name" value="Rieske [2Fe-2S] iron-sulphur domain"/>
    <property type="match status" value="1"/>
</dbReference>
<evidence type="ECO:0000313" key="7">
    <source>
        <dbReference type="Proteomes" id="UP000178606"/>
    </source>
</evidence>
<dbReference type="AlphaFoldDB" id="A0A1F6CP78"/>
<dbReference type="InterPro" id="IPR017941">
    <property type="entry name" value="Rieske_2Fe-2S"/>
</dbReference>
<comment type="caution">
    <text evidence="6">The sequence shown here is derived from an EMBL/GenBank/DDBJ whole genome shotgun (WGS) entry which is preliminary data.</text>
</comment>
<evidence type="ECO:0000256" key="4">
    <source>
        <dbReference type="ARBA" id="ARBA00023014"/>
    </source>
</evidence>
<keyword evidence="4" id="KW-0411">Iron-sulfur</keyword>
<dbReference type="GO" id="GO:0051537">
    <property type="term" value="F:2 iron, 2 sulfur cluster binding"/>
    <property type="evidence" value="ECO:0007669"/>
    <property type="project" value="UniProtKB-KW"/>
</dbReference>
<dbReference type="Pfam" id="PF00355">
    <property type="entry name" value="Rieske"/>
    <property type="match status" value="1"/>
</dbReference>
<dbReference type="Proteomes" id="UP000178606">
    <property type="component" value="Unassembled WGS sequence"/>
</dbReference>
<protein>
    <recommendedName>
        <fullName evidence="5">Rieske domain-containing protein</fullName>
    </recommendedName>
</protein>
<proteinExistence type="predicted"/>
<dbReference type="InterPro" id="IPR036922">
    <property type="entry name" value="Rieske_2Fe-2S_sf"/>
</dbReference>
<dbReference type="PANTHER" id="PTHR21496">
    <property type="entry name" value="FERREDOXIN-RELATED"/>
    <property type="match status" value="1"/>
</dbReference>
<keyword evidence="2" id="KW-0479">Metal-binding</keyword>
<evidence type="ECO:0000256" key="3">
    <source>
        <dbReference type="ARBA" id="ARBA00023004"/>
    </source>
</evidence>
<evidence type="ECO:0000256" key="1">
    <source>
        <dbReference type="ARBA" id="ARBA00022714"/>
    </source>
</evidence>
<feature type="domain" description="Rieske" evidence="5">
    <location>
        <begin position="38"/>
        <end position="132"/>
    </location>
</feature>
<gene>
    <name evidence="6" type="ORF">A3F84_00100</name>
</gene>